<gene>
    <name evidence="2" type="ORF">POCULU_LOCUS8761</name>
</gene>
<name>A0A9N9DA96_9GLOM</name>
<dbReference type="EMBL" id="CAJVPJ010002741">
    <property type="protein sequence ID" value="CAG8628290.1"/>
    <property type="molecule type" value="Genomic_DNA"/>
</dbReference>
<feature type="region of interest" description="Disordered" evidence="1">
    <location>
        <begin position="90"/>
        <end position="109"/>
    </location>
</feature>
<evidence type="ECO:0000256" key="1">
    <source>
        <dbReference type="SAM" id="MobiDB-lite"/>
    </source>
</evidence>
<evidence type="ECO:0000313" key="2">
    <source>
        <dbReference type="EMBL" id="CAG8628290.1"/>
    </source>
</evidence>
<accession>A0A9N9DA96</accession>
<protein>
    <submittedName>
        <fullName evidence="2">10502_t:CDS:1</fullName>
    </submittedName>
</protein>
<feature type="compositionally biased region" description="Basic and acidic residues" evidence="1">
    <location>
        <begin position="90"/>
        <end position="100"/>
    </location>
</feature>
<proteinExistence type="predicted"/>
<dbReference type="Proteomes" id="UP000789572">
    <property type="component" value="Unassembled WGS sequence"/>
</dbReference>
<organism evidence="2 3">
    <name type="scientific">Paraglomus occultum</name>
    <dbReference type="NCBI Taxonomy" id="144539"/>
    <lineage>
        <taxon>Eukaryota</taxon>
        <taxon>Fungi</taxon>
        <taxon>Fungi incertae sedis</taxon>
        <taxon>Mucoromycota</taxon>
        <taxon>Glomeromycotina</taxon>
        <taxon>Glomeromycetes</taxon>
        <taxon>Paraglomerales</taxon>
        <taxon>Paraglomeraceae</taxon>
        <taxon>Paraglomus</taxon>
    </lineage>
</organism>
<keyword evidence="3" id="KW-1185">Reference proteome</keyword>
<dbReference type="AlphaFoldDB" id="A0A9N9DA96"/>
<evidence type="ECO:0000313" key="3">
    <source>
        <dbReference type="Proteomes" id="UP000789572"/>
    </source>
</evidence>
<sequence length="109" mass="12479">MSGGRAKGGVSLKQFEFEHFLMKYYEPERLKEILISATHNKVNLTSEKGGYGWYFETPDDTSDDYLLPEGDTNTSLFGFLLGARINKEEEVEIEPKEPGGKKQKTRYSY</sequence>
<comment type="caution">
    <text evidence="2">The sequence shown here is derived from an EMBL/GenBank/DDBJ whole genome shotgun (WGS) entry which is preliminary data.</text>
</comment>
<reference evidence="2" key="1">
    <citation type="submission" date="2021-06" db="EMBL/GenBank/DDBJ databases">
        <authorList>
            <person name="Kallberg Y."/>
            <person name="Tangrot J."/>
            <person name="Rosling A."/>
        </authorList>
    </citation>
    <scope>NUCLEOTIDE SEQUENCE</scope>
    <source>
        <strain evidence="2">IA702</strain>
    </source>
</reference>